<sequence length="429" mass="44552">MSEFVIKGGQILDAGVLRSADLLVRDGVIAQIGSGLSASRVLDAEGAVVTPGFVDLHVHLREPGDEDAETIETGARAAALGGYTAVVAMPNTRPPLDDPILVRAVQAIGAGAICEVISSGCITIGRDGVALAPLGEMHALGVRIFTDDGSCVMSAGLMRRALEYSLGLEGSVIAQHAEDDSMCSGGSMHEGEWSSRLGIPGRPGEAEAIIVARDIRLAALTGARIHFLHLSTAAAVELVRSAKRDGVRVTCEVAPHHFTLTDEACAGFDPAFKVHPPLRSASDVAAVRAGLSDGTIDAIATDHAPHTPESKERPFEEAPPGMLGLETAAALAVTELVKSGVMSLSEAFSVLSSNPASIAGISDRHGAPLAEGRIANICVFDPNEEWIVDPGRLASKSRNTPYAGRTLTGRARHTILRGEAVVVDSAATR</sequence>
<dbReference type="GO" id="GO:0006145">
    <property type="term" value="P:purine nucleobase catabolic process"/>
    <property type="evidence" value="ECO:0007669"/>
    <property type="project" value="TreeGrafter"/>
</dbReference>
<evidence type="ECO:0000256" key="1">
    <source>
        <dbReference type="ARBA" id="ARBA00001947"/>
    </source>
</evidence>
<dbReference type="SUPFAM" id="SSF51338">
    <property type="entry name" value="Composite domain of metallo-dependent hydrolases"/>
    <property type="match status" value="1"/>
</dbReference>
<dbReference type="InterPro" id="IPR011059">
    <property type="entry name" value="Metal-dep_hydrolase_composite"/>
</dbReference>
<dbReference type="PROSITE" id="PS00483">
    <property type="entry name" value="DIHYDROOROTASE_2"/>
    <property type="match status" value="1"/>
</dbReference>
<dbReference type="InterPro" id="IPR002195">
    <property type="entry name" value="Dihydroorotase_CS"/>
</dbReference>
<name>A0A6J6WKW7_9ZZZZ</name>
<organism evidence="6">
    <name type="scientific">freshwater metagenome</name>
    <dbReference type="NCBI Taxonomy" id="449393"/>
    <lineage>
        <taxon>unclassified sequences</taxon>
        <taxon>metagenomes</taxon>
        <taxon>ecological metagenomes</taxon>
    </lineage>
</organism>
<dbReference type="EMBL" id="CAEZZU010000153">
    <property type="protein sequence ID" value="CAB4783995.1"/>
    <property type="molecule type" value="Genomic_DNA"/>
</dbReference>
<keyword evidence="4" id="KW-0665">Pyrimidine biosynthesis</keyword>
<keyword evidence="3" id="KW-0378">Hydrolase</keyword>
<reference evidence="6" key="1">
    <citation type="submission" date="2020-05" db="EMBL/GenBank/DDBJ databases">
        <authorList>
            <person name="Chiriac C."/>
            <person name="Salcher M."/>
            <person name="Ghai R."/>
            <person name="Kavagutti S V."/>
        </authorList>
    </citation>
    <scope>NUCLEOTIDE SEQUENCE</scope>
</reference>
<dbReference type="Pfam" id="PF12890">
    <property type="entry name" value="DHOase"/>
    <property type="match status" value="1"/>
</dbReference>
<dbReference type="GO" id="GO:0046872">
    <property type="term" value="F:metal ion binding"/>
    <property type="evidence" value="ECO:0007669"/>
    <property type="project" value="UniProtKB-KW"/>
</dbReference>
<evidence type="ECO:0000256" key="2">
    <source>
        <dbReference type="ARBA" id="ARBA00022723"/>
    </source>
</evidence>
<dbReference type="AlphaFoldDB" id="A0A6J6WKW7"/>
<keyword evidence="2" id="KW-0479">Metal-binding</keyword>
<gene>
    <name evidence="6" type="ORF">UFOPK2925_01024</name>
</gene>
<dbReference type="Gene3D" id="3.20.20.140">
    <property type="entry name" value="Metal-dependent hydrolases"/>
    <property type="match status" value="1"/>
</dbReference>
<dbReference type="InterPro" id="IPR024403">
    <property type="entry name" value="DHOase_cat"/>
</dbReference>
<dbReference type="InterPro" id="IPR050138">
    <property type="entry name" value="DHOase/Allantoinase_Hydrolase"/>
</dbReference>
<dbReference type="InterPro" id="IPR004722">
    <property type="entry name" value="DHOase"/>
</dbReference>
<dbReference type="GO" id="GO:0004151">
    <property type="term" value="F:dihydroorotase activity"/>
    <property type="evidence" value="ECO:0007669"/>
    <property type="project" value="InterPro"/>
</dbReference>
<evidence type="ECO:0000259" key="5">
    <source>
        <dbReference type="Pfam" id="PF12890"/>
    </source>
</evidence>
<dbReference type="HAMAP" id="MF_00220_B">
    <property type="entry name" value="PyrC_classI_B"/>
    <property type="match status" value="1"/>
</dbReference>
<feature type="domain" description="Dihydroorotase catalytic" evidence="5">
    <location>
        <begin position="46"/>
        <end position="232"/>
    </location>
</feature>
<dbReference type="SUPFAM" id="SSF51556">
    <property type="entry name" value="Metallo-dependent hydrolases"/>
    <property type="match status" value="1"/>
</dbReference>
<dbReference type="GO" id="GO:0006221">
    <property type="term" value="P:pyrimidine nucleotide biosynthetic process"/>
    <property type="evidence" value="ECO:0007669"/>
    <property type="project" value="UniProtKB-KW"/>
</dbReference>
<dbReference type="NCBIfam" id="TIGR00857">
    <property type="entry name" value="pyrC_multi"/>
    <property type="match status" value="1"/>
</dbReference>
<dbReference type="InterPro" id="IPR032466">
    <property type="entry name" value="Metal_Hydrolase"/>
</dbReference>
<dbReference type="CDD" id="cd01317">
    <property type="entry name" value="DHOase_IIa"/>
    <property type="match status" value="1"/>
</dbReference>
<evidence type="ECO:0000256" key="3">
    <source>
        <dbReference type="ARBA" id="ARBA00022801"/>
    </source>
</evidence>
<evidence type="ECO:0000313" key="6">
    <source>
        <dbReference type="EMBL" id="CAB4783995.1"/>
    </source>
</evidence>
<comment type="cofactor">
    <cofactor evidence="1">
        <name>Zn(2+)</name>
        <dbReference type="ChEBI" id="CHEBI:29105"/>
    </cofactor>
</comment>
<dbReference type="GO" id="GO:0004038">
    <property type="term" value="F:allantoinase activity"/>
    <property type="evidence" value="ECO:0007669"/>
    <property type="project" value="TreeGrafter"/>
</dbReference>
<dbReference type="PROSITE" id="PS00482">
    <property type="entry name" value="DIHYDROOROTASE_1"/>
    <property type="match status" value="1"/>
</dbReference>
<dbReference type="GO" id="GO:0005737">
    <property type="term" value="C:cytoplasm"/>
    <property type="evidence" value="ECO:0007669"/>
    <property type="project" value="TreeGrafter"/>
</dbReference>
<dbReference type="PANTHER" id="PTHR43668:SF2">
    <property type="entry name" value="ALLANTOINASE"/>
    <property type="match status" value="1"/>
</dbReference>
<protein>
    <submittedName>
        <fullName evidence="6">Unannotated protein</fullName>
    </submittedName>
</protein>
<accession>A0A6J6WKW7</accession>
<proteinExistence type="inferred from homology"/>
<dbReference type="PANTHER" id="PTHR43668">
    <property type="entry name" value="ALLANTOINASE"/>
    <property type="match status" value="1"/>
</dbReference>
<dbReference type="Gene3D" id="2.30.40.10">
    <property type="entry name" value="Urease, subunit C, domain 1"/>
    <property type="match status" value="1"/>
</dbReference>
<evidence type="ECO:0000256" key="4">
    <source>
        <dbReference type="ARBA" id="ARBA00022975"/>
    </source>
</evidence>